<dbReference type="InterPro" id="IPR011992">
    <property type="entry name" value="EF-hand-dom_pair"/>
</dbReference>
<dbReference type="GO" id="GO:0005634">
    <property type="term" value="C:nucleus"/>
    <property type="evidence" value="ECO:0007669"/>
    <property type="project" value="TreeGrafter"/>
</dbReference>
<accession>A0A6P5LBA1</accession>
<evidence type="ECO:0000259" key="2">
    <source>
        <dbReference type="PROSITE" id="PS50003"/>
    </source>
</evidence>
<dbReference type="PANTHER" id="PTHR14383:SF2">
    <property type="entry name" value="DIFFERENTIALLY EXPRESSED IN FDCP 6 HOMOLOG"/>
    <property type="match status" value="1"/>
</dbReference>
<dbReference type="InterPro" id="IPR001849">
    <property type="entry name" value="PH_domain"/>
</dbReference>
<name>A0A6P5LBA1_PHACI</name>
<dbReference type="AlphaFoldDB" id="A0A6P5LBA1"/>
<reference evidence="4" key="1">
    <citation type="submission" date="2025-08" db="UniProtKB">
        <authorList>
            <consortium name="RefSeq"/>
        </authorList>
    </citation>
    <scope>IDENTIFICATION</scope>
    <source>
        <tissue evidence="4">Spleen</tissue>
    </source>
</reference>
<proteinExistence type="predicted"/>
<dbReference type="InterPro" id="IPR011993">
    <property type="entry name" value="PH-like_dom_sf"/>
</dbReference>
<dbReference type="SUPFAM" id="SSF47473">
    <property type="entry name" value="EF-hand"/>
    <property type="match status" value="1"/>
</dbReference>
<evidence type="ECO:0000256" key="1">
    <source>
        <dbReference type="SAM" id="MobiDB-lite"/>
    </source>
</evidence>
<dbReference type="PROSITE" id="PS50003">
    <property type="entry name" value="PH_DOMAIN"/>
    <property type="match status" value="1"/>
</dbReference>
<dbReference type="SUPFAM" id="SSF50729">
    <property type="entry name" value="PH domain-like"/>
    <property type="match status" value="1"/>
</dbReference>
<dbReference type="PANTHER" id="PTHR14383">
    <property type="entry name" value="SWAP-70 RECOMBINASE"/>
    <property type="match status" value="1"/>
</dbReference>
<dbReference type="GO" id="GO:0005737">
    <property type="term" value="C:cytoplasm"/>
    <property type="evidence" value="ECO:0007669"/>
    <property type="project" value="TreeGrafter"/>
</dbReference>
<feature type="domain" description="PH" evidence="2">
    <location>
        <begin position="244"/>
        <end position="381"/>
    </location>
</feature>
<keyword evidence="3" id="KW-1185">Reference proteome</keyword>
<protein>
    <submittedName>
        <fullName evidence="4">Differentially expressed in FDCP 6 homolog isoform X2</fullName>
    </submittedName>
</protein>
<feature type="region of interest" description="Disordered" evidence="1">
    <location>
        <begin position="358"/>
        <end position="383"/>
    </location>
</feature>
<dbReference type="GeneID" id="110217280"/>
<sequence length="612" mass="71888">MAPLRSPKLFAFPETGSPGCQSSLRVPGFSAMALRKELLKSIWYAFTALDVEKSGKVSKSQLKVLSHNLYTVLHIPHDPVALEEHFRDDDDGPVSSQGYMPYLNKYILDKVEEGAFVKEHFDELCWTLTAKKNYQPNRNGDSTLSNQDAFRLWCLFNFLSEDKYPLVMVPDEVEYLLKKVHSSMSLELGFGELEELLAQDGQSPGGLSVWQFLELINSGRCLRGVAQDTLSMAIHEVYQELIQDVLKQGYLWKRGHLRRNWAERWFRLLPGSLCYYESEECKGKRAIQTAIRLQAEGKTSLHKDLKQKRREQREQRERRRLAKEEEMLRLQQLQEEKERKLQELELLQEAQRQAERLLQEEEERRRSQHRELQEALEEQLREAEQARASMQAEMEMKEEEAVRQRQRISELEEMQQRLQEALQLEVKARRDEESMRYAQTRLLEEEEEKLRQLMQLKEEQERYIEQAQQEKQELQQEMEIQSRSLQQAQQQLEQVRQNRQRADEDVEVAQRKLRQASTNVKHWNVQMSRLMHPIRPGDKRPPTSSSFPGFQPPLLARRDSSLKRLTRCGSRDSEIPTANSCEPQEPLNKGDKSSTLNPTSQEEEQLKLELTD</sequence>
<dbReference type="Pfam" id="PF25530">
    <property type="entry name" value="EF-hand_SWAP70_N"/>
    <property type="match status" value="1"/>
</dbReference>
<dbReference type="CTD" id="50619"/>
<dbReference type="Proteomes" id="UP000515140">
    <property type="component" value="Unplaced"/>
</dbReference>
<dbReference type="InterPro" id="IPR057836">
    <property type="entry name" value="EF-hand_SWAP70_N"/>
</dbReference>
<dbReference type="Gene3D" id="2.30.29.30">
    <property type="entry name" value="Pleckstrin-homology domain (PH domain)/Phosphotyrosine-binding domain (PTB)"/>
    <property type="match status" value="1"/>
</dbReference>
<evidence type="ECO:0000313" key="3">
    <source>
        <dbReference type="Proteomes" id="UP000515140"/>
    </source>
</evidence>
<feature type="region of interest" description="Disordered" evidence="1">
    <location>
        <begin position="532"/>
        <end position="612"/>
    </location>
</feature>
<dbReference type="Pfam" id="PF00169">
    <property type="entry name" value="PH"/>
    <property type="match status" value="1"/>
</dbReference>
<gene>
    <name evidence="4" type="primary">DEF6</name>
</gene>
<dbReference type="RefSeq" id="XP_020855242.1">
    <property type="nucleotide sequence ID" value="XM_020999583.1"/>
</dbReference>
<evidence type="ECO:0000313" key="4">
    <source>
        <dbReference type="RefSeq" id="XP_020855242.1"/>
    </source>
</evidence>
<organism evidence="3 4">
    <name type="scientific">Phascolarctos cinereus</name>
    <name type="common">Koala</name>
    <dbReference type="NCBI Taxonomy" id="38626"/>
    <lineage>
        <taxon>Eukaryota</taxon>
        <taxon>Metazoa</taxon>
        <taxon>Chordata</taxon>
        <taxon>Craniata</taxon>
        <taxon>Vertebrata</taxon>
        <taxon>Euteleostomi</taxon>
        <taxon>Mammalia</taxon>
        <taxon>Metatheria</taxon>
        <taxon>Diprotodontia</taxon>
        <taxon>Phascolarctidae</taxon>
        <taxon>Phascolarctos</taxon>
    </lineage>
</organism>